<evidence type="ECO:0000313" key="2">
    <source>
        <dbReference type="Proteomes" id="UP000001919"/>
    </source>
</evidence>
<evidence type="ECO:0000313" key="1">
    <source>
        <dbReference type="EMBL" id="ACU86348.1"/>
    </source>
</evidence>
<name>C7MGB5_BRAFD</name>
<proteinExistence type="predicted"/>
<keyword evidence="2" id="KW-1185">Reference proteome</keyword>
<dbReference type="HOGENOM" id="CLU_3380858_0_0_11"/>
<gene>
    <name evidence="1" type="ordered locus">Bfae_25670</name>
</gene>
<dbReference type="EMBL" id="CP001643">
    <property type="protein sequence ID" value="ACU86348.1"/>
    <property type="molecule type" value="Genomic_DNA"/>
</dbReference>
<dbReference type="AlphaFoldDB" id="C7MGB5"/>
<dbReference type="STRING" id="446465.Bfae_25670"/>
<dbReference type="Proteomes" id="UP000001919">
    <property type="component" value="Chromosome"/>
</dbReference>
<sequence length="33" mass="3486">MSALSLLFIALVVLVGVGTLAFAVLVLSRLFDH</sequence>
<organism evidence="1 2">
    <name type="scientific">Brachybacterium faecium (strain ATCC 43885 / DSM 4810 / JCM 11609 / LMG 19847 / NBRC 14762 / NCIMB 9860 / 6-10)</name>
    <dbReference type="NCBI Taxonomy" id="446465"/>
    <lineage>
        <taxon>Bacteria</taxon>
        <taxon>Bacillati</taxon>
        <taxon>Actinomycetota</taxon>
        <taxon>Actinomycetes</taxon>
        <taxon>Micrococcales</taxon>
        <taxon>Dermabacteraceae</taxon>
        <taxon>Brachybacterium</taxon>
    </lineage>
</organism>
<reference evidence="1 2" key="1">
    <citation type="journal article" date="2009" name="Stand. Genomic Sci.">
        <title>Complete genome sequence of Brachybacterium faecium type strain (Schefferle 6-10).</title>
        <authorList>
            <person name="Lapidus A."/>
            <person name="Pukall R."/>
            <person name="Labuttii K."/>
            <person name="Copeland A."/>
            <person name="Del Rio T.G."/>
            <person name="Nolan M."/>
            <person name="Chen F."/>
            <person name="Lucas S."/>
            <person name="Tice H."/>
            <person name="Cheng J.F."/>
            <person name="Bruce D."/>
            <person name="Goodwin L."/>
            <person name="Pitluck S."/>
            <person name="Rohde M."/>
            <person name="Goker M."/>
            <person name="Pati A."/>
            <person name="Ivanova N."/>
            <person name="Mavrommatis K."/>
            <person name="Chen A."/>
            <person name="Palaniappan K."/>
            <person name="D'haeseleer P."/>
            <person name="Chain P."/>
            <person name="Bristow J."/>
            <person name="Eisen J.A."/>
            <person name="Markowitz V."/>
            <person name="Hugenholtz P."/>
            <person name="Kyrpides N.C."/>
            <person name="Klenk H.P."/>
        </authorList>
    </citation>
    <scope>NUCLEOTIDE SEQUENCE [LARGE SCALE GENOMIC DNA]</scope>
    <source>
        <strain evidence="2">ATCC 43885 / DSM 4810 / JCM 11609 / LMG 19847 / NBRC 14762 / NCIMB 9860 / 6-10</strain>
    </source>
</reference>
<protein>
    <submittedName>
        <fullName evidence="1">Uncharacterized protein</fullName>
    </submittedName>
</protein>
<dbReference type="KEGG" id="bfa:Bfae_25670"/>
<accession>C7MGB5</accession>